<dbReference type="PANTHER" id="PTHR43124:SF3">
    <property type="entry name" value="CHLORAMPHENICOL EFFLUX PUMP RV0191"/>
    <property type="match status" value="1"/>
</dbReference>
<sequence>MFKSIFVLAFIVCAHFYGLFVVLPVLSVYAQDFNGANGVLTGLIVGSYALAQIIFQFPFGRLSDKIGRKNTLALGLGVFFVGSLICASANNEYIMILGRFIQGVGAVGGVASAFVADLSRANERGRAMAIIGVGMGLSFSAAMISGPILASKFGLSSLFYLCMIICVCCFILLFLFLPSSPNQARNIQQSPSILELLANKNLAILSLSNLAQKALLNAVFVAMPLILVNKMNYIKADLWQVYALATIFGFFAMGFSGALGDKKGLGKEILLFGTGLFACCFVLFWLGEFYALRFVFVMAAALFFIAFNMHEPMLQGYVSKVVKPEFRGAGLGLSTACGYVGSFFGSLVSSSALEYLGFSVLAGVLFILCIGWFFLLTKLQKIS</sequence>
<evidence type="ECO:0000256" key="3">
    <source>
        <dbReference type="ARBA" id="ARBA00022692"/>
    </source>
</evidence>
<evidence type="ECO:0000256" key="1">
    <source>
        <dbReference type="ARBA" id="ARBA00004651"/>
    </source>
</evidence>
<organism evidence="8 9">
    <name type="scientific">Candidatus Campylobacter infans</name>
    <dbReference type="NCBI Taxonomy" id="2561898"/>
    <lineage>
        <taxon>Bacteria</taxon>
        <taxon>Pseudomonadati</taxon>
        <taxon>Campylobacterota</taxon>
        <taxon>Epsilonproteobacteria</taxon>
        <taxon>Campylobacterales</taxon>
        <taxon>Campylobacteraceae</taxon>
        <taxon>Campylobacter</taxon>
    </lineage>
</organism>
<feature type="transmembrane region" description="Helical" evidence="6">
    <location>
        <begin position="157"/>
        <end position="177"/>
    </location>
</feature>
<gene>
    <name evidence="8" type="ORF">CINF_1488</name>
</gene>
<keyword evidence="3 6" id="KW-0812">Transmembrane</keyword>
<proteinExistence type="predicted"/>
<dbReference type="SUPFAM" id="SSF103473">
    <property type="entry name" value="MFS general substrate transporter"/>
    <property type="match status" value="1"/>
</dbReference>
<dbReference type="InterPro" id="IPR036259">
    <property type="entry name" value="MFS_trans_sf"/>
</dbReference>
<feature type="transmembrane region" description="Helical" evidence="6">
    <location>
        <begin position="71"/>
        <end position="90"/>
    </location>
</feature>
<protein>
    <submittedName>
        <fullName evidence="8">Putative sugar transporter, major facilitator superfamily</fullName>
    </submittedName>
</protein>
<feature type="transmembrane region" description="Helical" evidence="6">
    <location>
        <begin position="7"/>
        <end position="30"/>
    </location>
</feature>
<evidence type="ECO:0000313" key="8">
    <source>
        <dbReference type="EMBL" id="QLI05967.1"/>
    </source>
</evidence>
<keyword evidence="2" id="KW-1003">Cell membrane</keyword>
<feature type="domain" description="Major facilitator superfamily (MFS) profile" evidence="7">
    <location>
        <begin position="4"/>
        <end position="380"/>
    </location>
</feature>
<dbReference type="InterPro" id="IPR050189">
    <property type="entry name" value="MFS_Efflux_Transporters"/>
</dbReference>
<keyword evidence="9" id="KW-1185">Reference proteome</keyword>
<keyword evidence="4 6" id="KW-1133">Transmembrane helix</keyword>
<dbReference type="EMBL" id="CP049075">
    <property type="protein sequence ID" value="QLI05967.1"/>
    <property type="molecule type" value="Genomic_DNA"/>
</dbReference>
<keyword evidence="8" id="KW-0762">Sugar transport</keyword>
<evidence type="ECO:0000256" key="6">
    <source>
        <dbReference type="SAM" id="Phobius"/>
    </source>
</evidence>
<evidence type="ECO:0000256" key="4">
    <source>
        <dbReference type="ARBA" id="ARBA00022989"/>
    </source>
</evidence>
<feature type="transmembrane region" description="Helical" evidence="6">
    <location>
        <begin position="355"/>
        <end position="376"/>
    </location>
</feature>
<feature type="transmembrane region" description="Helical" evidence="6">
    <location>
        <begin position="96"/>
        <end position="116"/>
    </location>
</feature>
<dbReference type="GO" id="GO:0022857">
    <property type="term" value="F:transmembrane transporter activity"/>
    <property type="evidence" value="ECO:0007669"/>
    <property type="project" value="InterPro"/>
</dbReference>
<evidence type="ECO:0000256" key="5">
    <source>
        <dbReference type="ARBA" id="ARBA00023136"/>
    </source>
</evidence>
<dbReference type="KEGG" id="cinf:CINF_1488"/>
<feature type="transmembrane region" description="Helical" evidence="6">
    <location>
        <begin position="269"/>
        <end position="286"/>
    </location>
</feature>
<keyword evidence="8" id="KW-0813">Transport</keyword>
<dbReference type="Pfam" id="PF07690">
    <property type="entry name" value="MFS_1"/>
    <property type="match status" value="1"/>
</dbReference>
<feature type="transmembrane region" description="Helical" evidence="6">
    <location>
        <begin position="292"/>
        <end position="309"/>
    </location>
</feature>
<evidence type="ECO:0000313" key="9">
    <source>
        <dbReference type="Proteomes" id="UP000509414"/>
    </source>
</evidence>
<feature type="transmembrane region" description="Helical" evidence="6">
    <location>
        <begin position="239"/>
        <end position="257"/>
    </location>
</feature>
<keyword evidence="5 6" id="KW-0472">Membrane</keyword>
<dbReference type="AlphaFoldDB" id="A0A7H9CIM1"/>
<dbReference type="PANTHER" id="PTHR43124">
    <property type="entry name" value="PURINE EFFLUX PUMP PBUE"/>
    <property type="match status" value="1"/>
</dbReference>
<dbReference type="GO" id="GO:0005886">
    <property type="term" value="C:plasma membrane"/>
    <property type="evidence" value="ECO:0007669"/>
    <property type="project" value="UniProtKB-SubCell"/>
</dbReference>
<accession>A0A7H9CIM1</accession>
<dbReference type="Proteomes" id="UP000509414">
    <property type="component" value="Chromosome"/>
</dbReference>
<feature type="transmembrane region" description="Helical" evidence="6">
    <location>
        <begin position="330"/>
        <end position="349"/>
    </location>
</feature>
<feature type="transmembrane region" description="Helical" evidence="6">
    <location>
        <begin position="128"/>
        <end position="151"/>
    </location>
</feature>
<dbReference type="InterPro" id="IPR011701">
    <property type="entry name" value="MFS"/>
</dbReference>
<reference evidence="8 9" key="1">
    <citation type="submission" date="2020-02" db="EMBL/GenBank/DDBJ databases">
        <title>Complete genome sequence of the novel Campylobacter species Candidatus Campylobacter infans.</title>
        <authorList>
            <person name="Duim B."/>
            <person name="Zomer A."/>
            <person name="van der Graaf L."/>
            <person name="Wagenaar J."/>
        </authorList>
    </citation>
    <scope>NUCLEOTIDE SEQUENCE [LARGE SCALE GENOMIC DNA]</scope>
    <source>
        <strain evidence="8 9">19S00001</strain>
    </source>
</reference>
<feature type="transmembrane region" description="Helical" evidence="6">
    <location>
        <begin position="36"/>
        <end position="59"/>
    </location>
</feature>
<name>A0A7H9CIM1_9BACT</name>
<evidence type="ECO:0000259" key="7">
    <source>
        <dbReference type="PROSITE" id="PS50850"/>
    </source>
</evidence>
<comment type="subcellular location">
    <subcellularLocation>
        <location evidence="1">Cell membrane</location>
        <topology evidence="1">Multi-pass membrane protein</topology>
    </subcellularLocation>
</comment>
<dbReference type="Gene3D" id="1.20.1250.20">
    <property type="entry name" value="MFS general substrate transporter like domains"/>
    <property type="match status" value="1"/>
</dbReference>
<dbReference type="PROSITE" id="PS50850">
    <property type="entry name" value="MFS"/>
    <property type="match status" value="1"/>
</dbReference>
<dbReference type="InterPro" id="IPR020846">
    <property type="entry name" value="MFS_dom"/>
</dbReference>
<evidence type="ECO:0000256" key="2">
    <source>
        <dbReference type="ARBA" id="ARBA00022475"/>
    </source>
</evidence>
<dbReference type="RefSeq" id="WP_179975083.1">
    <property type="nucleotide sequence ID" value="NZ_CP049075.1"/>
</dbReference>